<feature type="compositionally biased region" description="Polar residues" evidence="4">
    <location>
        <begin position="1228"/>
        <end position="1238"/>
    </location>
</feature>
<accession>A0ABQ6N8N6</accession>
<evidence type="ECO:0000256" key="4">
    <source>
        <dbReference type="SAM" id="MobiDB-lite"/>
    </source>
</evidence>
<dbReference type="SUPFAM" id="SSF81837">
    <property type="entry name" value="BEACH domain"/>
    <property type="match status" value="1"/>
</dbReference>
<evidence type="ECO:0000313" key="8">
    <source>
        <dbReference type="Proteomes" id="UP001165060"/>
    </source>
</evidence>
<dbReference type="Pfam" id="PF02138">
    <property type="entry name" value="Beach"/>
    <property type="match status" value="1"/>
</dbReference>
<protein>
    <submittedName>
        <fullName evidence="7">Uncharacterized protein</fullName>
    </submittedName>
</protein>
<feature type="domain" description="BEACH-type PH" evidence="6">
    <location>
        <begin position="1404"/>
        <end position="1573"/>
    </location>
</feature>
<dbReference type="SUPFAM" id="SSF50978">
    <property type="entry name" value="WD40 repeat-like"/>
    <property type="match status" value="1"/>
</dbReference>
<dbReference type="SUPFAM" id="SSF50729">
    <property type="entry name" value="PH domain-like"/>
    <property type="match status" value="1"/>
</dbReference>
<evidence type="ECO:0000256" key="2">
    <source>
        <dbReference type="ARBA" id="ARBA00022737"/>
    </source>
</evidence>
<feature type="compositionally biased region" description="Low complexity" evidence="4">
    <location>
        <begin position="1329"/>
        <end position="1341"/>
    </location>
</feature>
<dbReference type="SMART" id="SM01026">
    <property type="entry name" value="Beach"/>
    <property type="match status" value="1"/>
</dbReference>
<dbReference type="Gene3D" id="2.130.10.10">
    <property type="entry name" value="YVTN repeat-like/Quinoprotein amine dehydrogenase"/>
    <property type="match status" value="1"/>
</dbReference>
<feature type="repeat" description="WD" evidence="3">
    <location>
        <begin position="2069"/>
        <end position="2103"/>
    </location>
</feature>
<feature type="region of interest" description="Disordered" evidence="4">
    <location>
        <begin position="691"/>
        <end position="712"/>
    </location>
</feature>
<name>A0ABQ6N8N6_9STRA</name>
<gene>
    <name evidence="7" type="ORF">TeGR_g13890</name>
</gene>
<sequence>MPAIRTAFLSRLHSLSPSISAALSQRNLTGMNFFRSLFLFHDDILFAFNAHSSEEESGGNIVLLNTASLSGLSSSAASVYNASVVAPRTFAENTHRCGSTLIFLPLVSASYSASTLCASLRLIRATLLNNVPNLEAMQSGGGYKILALLLRQKQKFITPAVLHSCMSMCIDSFLDSVDSAHLDNEHFLLTDWDCMKYLILNHQIWDNSTSSLSSSPIITSQLTILNSLVSVDCINASFNARGLYHISIVPWAVHLMLSYSSSDHAHEIPTTVSLATIGADNESSPFLLLTKTLLKHVLSNYLDKKKDLQLIAEATIYTLRIKDQASDGGAVKVLQGAALVRVYLLRLLLELVLEGVDHLVQIRPDSSSSASASAAGSSTSPRASSGLSAFTSLFQSKRALSPPPNSAATPSSSPPRKGSKAKNSAKADSDSTSAARAFLDVFATTLTPTWFACILESCREEASASIAFRLLILLLQYSPNFASKFILSSSFETFTLSIPKYSSCPSVILPMLAHLLNISIHKLPSLPQLTARHLITLFESTDNYLPPSAATTHPKITSSLCLLLAECIGHNAQLSSIHPPNEASTLATSNNSATLALLTHALESKAEQYDLFREIALTSNFLEPLTQALFSCSDQHELMSQPSGKRMYSASTAETVDLSSKIDDDYMASDRKISFERKMSVTSTFLQRRKSSMMSRRSSQASSSGITHSISEDPGEMFAGQLGGDILNLIKQITTYSLETVHASSTLNALIAAFPAHATEDQIFLYYDVILHFLQLSLPPIASSCENPKIFSNLISISYVLLQNILEGLFAHDAVYDALDFTMEVLKICQSTRANRVLGAEAQHSLLMEAVKIAQSTSIAVLRRCELSWGPDLTAVTALMVRNINSLLMRSANSTDGLDSSSKPSNIFSSSSNQTFSSSSSSSSTAADFVKFLSNVDASTSDRTFIICLLHEIYGMLADDDDRLRESATALSVALVTKRKPIVTEMLNLNSSDSVSQIDVSNVGNGQLPPNFILDGFQLLVYTSERRSSLGLGGRNTADVALGKNNQFFEWLADNEVHVMATFGLIGERAQKCFPESRMDPSAFVTKIQKAKVNSMGGKRQHSEVMFKFNERAERVGVAEVNVSATHETWKKRGFDDLTAGAMQWKRLLRELKGDVGIWERGGEGAEKTRWKLDLCEGPERTRLKMLQNYEFDEIYNVTEEDENKPADDPDAPSDGRGASMDADEIRSQLSKAASSVSDPAVMSMIESDAVEDVAAFVKQMNLAVGSKGGSGEGGGEGDEHVEDDAGAAADETASAVDELEEEDEEVDEGRLLTSPARPRNSSEESAESVESAESAESGAAPNLSTADSVASSVASEGPGPMESRVQHPEEDQHPEESAAAALPSTYELLTGLVHPTDMPDPNNKSSSIQHVFNISRCTGLEVTQGLLIFCKHALYIIDGFEQKEGEGDDLGDTLERVAVSESKFNIHLRRASSMDASFAKGDGPARRERRDEGGGGGEAKKAGADQGAGAVEEAIGCQHRCQRIKFDEVHAVYKRRYQLRQIGLEVFDLHRTSVLIAFGSEKDRDLLLSQLLKTPLPNSIFSSSKQMLTNTNINYKRFMANLRNKVTSRWAHGRMSNFEYIMFLNTFAGRSYNDLTQYPVFPWVLSDYTSEEIDLTDPSVYRDLGKPMGAIGESRAEQFRDRFSALADYSMGDDDPPPFHYGTHYSCAGYVLYYLMRLEPFSRLALSLQGGRFDKADRLFRNIENSWRSAAHENLQDVRELIPEFFYLPEFLQNSNYFDFGDTQMGDTVHDVVLPPWAKGDPKKFVAINRMALESEHVSRNLHKWVDLIFGYKQRGREAVAAQNCFVHLTYEGNVDIDSLEDELEREATIAQIHNFGQTPSRLERKPHVERQVWKILKESNKGGHPNENDRVVDMSAINGLAPLTPPFCIVGAPHKVYMRVVSWDMCRLGLESGVGGGGGVGDVQVVKDKMVAVGPNCLLLPPTNMKFVKYGDPAFGISVHVSVQTPRHRELDKPVASHTGLHCDVITCVGVVGGGGTIVTGCKDGTVRVWKASKNAHSRHIKLKNTLVGHLGEISCVCVAGNFNVIVTGCSGGRVVVWDLKRMCYLRCLMEAGKGGSGVKSVSVNGTTGNILVLIDGELVMHNINGGLIARQQTGGVGGVRVEGGLGPGRGRHASTAASFPLATTAASTTCPIWMPQGVVAVTGHINGDLILWGLDWDDEMFVPLHAIAAPEKIHSCEITCVKVVTKAYSGMQGGETGAGRVNRLVEEAVGGGGGGSSEGEDLLLVGDKSGKVSLSKVLRLDSLGEGDLGELMKEGGFSLGGAVIARGQL</sequence>
<dbReference type="EMBL" id="BRYB01002308">
    <property type="protein sequence ID" value="GMI42777.1"/>
    <property type="molecule type" value="Genomic_DNA"/>
</dbReference>
<dbReference type="CDD" id="cd06071">
    <property type="entry name" value="Beach"/>
    <property type="match status" value="1"/>
</dbReference>
<feature type="region of interest" description="Disordered" evidence="4">
    <location>
        <begin position="1267"/>
        <end position="1379"/>
    </location>
</feature>
<dbReference type="SMART" id="SM00320">
    <property type="entry name" value="WD40"/>
    <property type="match status" value="2"/>
</dbReference>
<dbReference type="InterPro" id="IPR000409">
    <property type="entry name" value="BEACH_dom"/>
</dbReference>
<feature type="repeat" description="WD" evidence="3">
    <location>
        <begin position="2021"/>
        <end position="2062"/>
    </location>
</feature>
<feature type="compositionally biased region" description="Low complexity" evidence="4">
    <location>
        <begin position="406"/>
        <end position="428"/>
    </location>
</feature>
<feature type="compositionally biased region" description="Acidic residues" evidence="4">
    <location>
        <begin position="1276"/>
        <end position="1286"/>
    </location>
</feature>
<dbReference type="InterPro" id="IPR011993">
    <property type="entry name" value="PH-like_dom_sf"/>
</dbReference>
<feature type="domain" description="BEACH" evidence="5">
    <location>
        <begin position="1596"/>
        <end position="1892"/>
    </location>
</feature>
<keyword evidence="2" id="KW-0677">Repeat</keyword>
<dbReference type="Pfam" id="PF14844">
    <property type="entry name" value="PH_BEACH"/>
    <property type="match status" value="1"/>
</dbReference>
<keyword evidence="8" id="KW-1185">Reference proteome</keyword>
<feature type="compositionally biased region" description="Low complexity" evidence="4">
    <location>
        <begin position="692"/>
        <end position="704"/>
    </location>
</feature>
<evidence type="ECO:0000259" key="5">
    <source>
        <dbReference type="PROSITE" id="PS50197"/>
    </source>
</evidence>
<dbReference type="InterPro" id="IPR051944">
    <property type="entry name" value="BEACH_domain_protein"/>
</dbReference>
<feature type="region of interest" description="Disordered" evidence="4">
    <location>
        <begin position="1197"/>
        <end position="1240"/>
    </location>
</feature>
<evidence type="ECO:0000256" key="1">
    <source>
        <dbReference type="ARBA" id="ARBA00022574"/>
    </source>
</evidence>
<dbReference type="PANTHER" id="PTHR46108:SF4">
    <property type="entry name" value="BLUE CHEESE"/>
    <property type="match status" value="1"/>
</dbReference>
<feature type="region of interest" description="Disordered" evidence="4">
    <location>
        <begin position="1476"/>
        <end position="1506"/>
    </location>
</feature>
<dbReference type="PROSITE" id="PS50082">
    <property type="entry name" value="WD_REPEATS_2"/>
    <property type="match status" value="2"/>
</dbReference>
<dbReference type="InterPro" id="IPR023362">
    <property type="entry name" value="PH-BEACH_dom"/>
</dbReference>
<dbReference type="Gene3D" id="1.10.1540.10">
    <property type="entry name" value="BEACH domain"/>
    <property type="match status" value="1"/>
</dbReference>
<proteinExistence type="predicted"/>
<dbReference type="Pfam" id="PF00400">
    <property type="entry name" value="WD40"/>
    <property type="match status" value="2"/>
</dbReference>
<dbReference type="InterPro" id="IPR015943">
    <property type="entry name" value="WD40/YVTN_repeat-like_dom_sf"/>
</dbReference>
<dbReference type="PROSITE" id="PS51783">
    <property type="entry name" value="PH_BEACH"/>
    <property type="match status" value="1"/>
</dbReference>
<dbReference type="InterPro" id="IPR036372">
    <property type="entry name" value="BEACH_dom_sf"/>
</dbReference>
<feature type="compositionally biased region" description="Acidic residues" evidence="4">
    <location>
        <begin position="1298"/>
        <end position="1308"/>
    </location>
</feature>
<comment type="caution">
    <text evidence="7">The sequence shown here is derived from an EMBL/GenBank/DDBJ whole genome shotgun (WGS) entry which is preliminary data.</text>
</comment>
<keyword evidence="1 3" id="KW-0853">WD repeat</keyword>
<feature type="compositionally biased region" description="Basic and acidic residues" evidence="4">
    <location>
        <begin position="1484"/>
        <end position="1504"/>
    </location>
</feature>
<dbReference type="Proteomes" id="UP001165060">
    <property type="component" value="Unassembled WGS sequence"/>
</dbReference>
<evidence type="ECO:0000313" key="7">
    <source>
        <dbReference type="EMBL" id="GMI42777.1"/>
    </source>
</evidence>
<reference evidence="7 8" key="1">
    <citation type="journal article" date="2023" name="Commun. Biol.">
        <title>Genome analysis of Parmales, the sister group of diatoms, reveals the evolutionary specialization of diatoms from phago-mixotrophs to photoautotrophs.</title>
        <authorList>
            <person name="Ban H."/>
            <person name="Sato S."/>
            <person name="Yoshikawa S."/>
            <person name="Yamada K."/>
            <person name="Nakamura Y."/>
            <person name="Ichinomiya M."/>
            <person name="Sato N."/>
            <person name="Blanc-Mathieu R."/>
            <person name="Endo H."/>
            <person name="Kuwata A."/>
            <person name="Ogata H."/>
        </authorList>
    </citation>
    <scope>NUCLEOTIDE SEQUENCE [LARGE SCALE GENOMIC DNA]</scope>
</reference>
<feature type="compositionally biased region" description="Low complexity" evidence="4">
    <location>
        <begin position="1287"/>
        <end position="1297"/>
    </location>
</feature>
<organism evidence="7 8">
    <name type="scientific">Tetraparma gracilis</name>
    <dbReference type="NCBI Taxonomy" id="2962635"/>
    <lineage>
        <taxon>Eukaryota</taxon>
        <taxon>Sar</taxon>
        <taxon>Stramenopiles</taxon>
        <taxon>Ochrophyta</taxon>
        <taxon>Bolidophyceae</taxon>
        <taxon>Parmales</taxon>
        <taxon>Triparmaceae</taxon>
        <taxon>Tetraparma</taxon>
    </lineage>
</organism>
<dbReference type="InterPro" id="IPR036322">
    <property type="entry name" value="WD40_repeat_dom_sf"/>
</dbReference>
<evidence type="ECO:0000256" key="3">
    <source>
        <dbReference type="PROSITE-ProRule" id="PRU00221"/>
    </source>
</evidence>
<feature type="region of interest" description="Disordered" evidence="4">
    <location>
        <begin position="397"/>
        <end position="428"/>
    </location>
</feature>
<dbReference type="PANTHER" id="PTHR46108">
    <property type="entry name" value="BLUE CHEESE"/>
    <property type="match status" value="1"/>
</dbReference>
<dbReference type="PROSITE" id="PS50197">
    <property type="entry name" value="BEACH"/>
    <property type="match status" value="1"/>
</dbReference>
<evidence type="ECO:0000259" key="6">
    <source>
        <dbReference type="PROSITE" id="PS51783"/>
    </source>
</evidence>
<feature type="compositionally biased region" description="Basic and acidic residues" evidence="4">
    <location>
        <begin position="1365"/>
        <end position="1377"/>
    </location>
</feature>
<dbReference type="Gene3D" id="2.30.29.30">
    <property type="entry name" value="Pleckstrin-homology domain (PH domain)/Phosphotyrosine-binding domain (PTB)"/>
    <property type="match status" value="1"/>
</dbReference>
<dbReference type="InterPro" id="IPR001680">
    <property type="entry name" value="WD40_rpt"/>
</dbReference>